<keyword evidence="2" id="KW-0560">Oxidoreductase</keyword>
<dbReference type="Gene3D" id="3.30.1780.10">
    <property type="entry name" value="ornithine cyclodeaminase, domain 1"/>
    <property type="match status" value="1"/>
</dbReference>
<dbReference type="GO" id="GO:0008473">
    <property type="term" value="F:ornithine cyclodeaminase activity"/>
    <property type="evidence" value="ECO:0007669"/>
    <property type="project" value="UniProtKB-EC"/>
</dbReference>
<comment type="similarity">
    <text evidence="1">Belongs to the ornithine cyclodeaminase/mu-crystallin family.</text>
</comment>
<dbReference type="RefSeq" id="WP_167209500.1">
    <property type="nucleotide sequence ID" value="NZ_JAASRO010000001.1"/>
</dbReference>
<dbReference type="Gene3D" id="3.40.50.720">
    <property type="entry name" value="NAD(P)-binding Rossmann-like Domain"/>
    <property type="match status" value="1"/>
</dbReference>
<organism evidence="2 3">
    <name type="scientific">Kribbella shirazensis</name>
    <dbReference type="NCBI Taxonomy" id="1105143"/>
    <lineage>
        <taxon>Bacteria</taxon>
        <taxon>Bacillati</taxon>
        <taxon>Actinomycetota</taxon>
        <taxon>Actinomycetes</taxon>
        <taxon>Propionibacteriales</taxon>
        <taxon>Kribbellaceae</taxon>
        <taxon>Kribbella</taxon>
    </lineage>
</organism>
<dbReference type="SUPFAM" id="SSF51735">
    <property type="entry name" value="NAD(P)-binding Rossmann-fold domains"/>
    <property type="match status" value="1"/>
</dbReference>
<dbReference type="EC" id="4.3.1.12" evidence="2"/>
<dbReference type="AlphaFoldDB" id="A0A7X5VCR2"/>
<dbReference type="FunFam" id="3.40.50.720:FF:000311">
    <property type="entry name" value="Ornithine cyclodeaminase"/>
    <property type="match status" value="1"/>
</dbReference>
<evidence type="ECO:0000313" key="3">
    <source>
        <dbReference type="Proteomes" id="UP000555407"/>
    </source>
</evidence>
<dbReference type="PANTHER" id="PTHR13812:SF19">
    <property type="entry name" value="KETIMINE REDUCTASE MU-CRYSTALLIN"/>
    <property type="match status" value="1"/>
</dbReference>
<dbReference type="GO" id="GO:0000286">
    <property type="term" value="F:alanine dehydrogenase activity"/>
    <property type="evidence" value="ECO:0007669"/>
    <property type="project" value="UniProtKB-EC"/>
</dbReference>
<reference evidence="2 3" key="1">
    <citation type="submission" date="2020-03" db="EMBL/GenBank/DDBJ databases">
        <title>Sequencing the genomes of 1000 actinobacteria strains.</title>
        <authorList>
            <person name="Klenk H.-P."/>
        </authorList>
    </citation>
    <scope>NUCLEOTIDE SEQUENCE [LARGE SCALE GENOMIC DNA]</scope>
    <source>
        <strain evidence="2 3">DSM 45490</strain>
    </source>
</reference>
<protein>
    <submittedName>
        <fullName evidence="2">Ornithine cyclodeaminase/alanine dehydrogenase</fullName>
        <ecNumber evidence="2">1.4.1.1</ecNumber>
        <ecNumber evidence="2">4.3.1.12</ecNumber>
    </submittedName>
</protein>
<name>A0A7X5VCR2_9ACTN</name>
<dbReference type="EC" id="1.4.1.1" evidence="2"/>
<evidence type="ECO:0000313" key="2">
    <source>
        <dbReference type="EMBL" id="NIK58589.1"/>
    </source>
</evidence>
<dbReference type="PANTHER" id="PTHR13812">
    <property type="entry name" value="KETIMINE REDUCTASE MU-CRYSTALLIN"/>
    <property type="match status" value="1"/>
</dbReference>
<gene>
    <name evidence="2" type="ORF">BJY22_004306</name>
</gene>
<sequence length="332" mass="34823">MNVGRPILALSRAEIAKTLEMPAVIEAVEQAHVALSTGGAAQAERSTVDVPGCTTLLVPMTAAISSQSVAGIKLLTDTPANAAKQLPVQQSTVLLVDPETGSCEAILDGPALTLFRTAAASAVATRHLARRQSRTLGLVGAGAQARAHLDALACVMTIDRVVVWSRTKERVEAFAAYAYDRVGDVVVASGPEEVVREADVLCTLTPSREPIVLGEWFAPGLHVNAVGAPPRPDHREIDSAGIARSRVVVDSYDVVRRESGDVLVPLAEGVITADHFETELGDVVAGIRPGRRTGAEITLFDSVGLGLQDMAAARLAVDAARRTGLGVELRLN</sequence>
<dbReference type="GO" id="GO:0019752">
    <property type="term" value="P:carboxylic acid metabolic process"/>
    <property type="evidence" value="ECO:0007669"/>
    <property type="project" value="UniProtKB-ARBA"/>
</dbReference>
<accession>A0A7X5VCR2</accession>
<dbReference type="InterPro" id="IPR036291">
    <property type="entry name" value="NAD(P)-bd_dom_sf"/>
</dbReference>
<proteinExistence type="inferred from homology"/>
<evidence type="ECO:0000256" key="1">
    <source>
        <dbReference type="ARBA" id="ARBA00008903"/>
    </source>
</evidence>
<dbReference type="Pfam" id="PF02423">
    <property type="entry name" value="OCD_Mu_crystall"/>
    <property type="match status" value="1"/>
</dbReference>
<dbReference type="InterPro" id="IPR023401">
    <property type="entry name" value="ODC_N"/>
</dbReference>
<dbReference type="PIRSF" id="PIRSF001439">
    <property type="entry name" value="CryM"/>
    <property type="match status" value="1"/>
</dbReference>
<keyword evidence="3" id="KW-1185">Reference proteome</keyword>
<dbReference type="InterPro" id="IPR003462">
    <property type="entry name" value="ODC_Mu_crystall"/>
</dbReference>
<dbReference type="Proteomes" id="UP000555407">
    <property type="component" value="Unassembled WGS sequence"/>
</dbReference>
<dbReference type="GO" id="GO:0005737">
    <property type="term" value="C:cytoplasm"/>
    <property type="evidence" value="ECO:0007669"/>
    <property type="project" value="TreeGrafter"/>
</dbReference>
<comment type="caution">
    <text evidence="2">The sequence shown here is derived from an EMBL/GenBank/DDBJ whole genome shotgun (WGS) entry which is preliminary data.</text>
</comment>
<dbReference type="EMBL" id="JAASRO010000001">
    <property type="protein sequence ID" value="NIK58589.1"/>
    <property type="molecule type" value="Genomic_DNA"/>
</dbReference>
<keyword evidence="2" id="KW-0456">Lyase</keyword>